<evidence type="ECO:0000256" key="3">
    <source>
        <dbReference type="ARBA" id="ARBA00022448"/>
    </source>
</evidence>
<keyword evidence="4" id="KW-1134">Transmembrane beta strand</keyword>
<dbReference type="GO" id="GO:0015562">
    <property type="term" value="F:efflux transmembrane transporter activity"/>
    <property type="evidence" value="ECO:0007669"/>
    <property type="project" value="InterPro"/>
</dbReference>
<dbReference type="InterPro" id="IPR003423">
    <property type="entry name" value="OMP_efflux"/>
</dbReference>
<proteinExistence type="inferred from homology"/>
<keyword evidence="6" id="KW-0472">Membrane</keyword>
<keyword evidence="7" id="KW-0998">Cell outer membrane</keyword>
<sequence>MRHHFTSTVMVSLAAALLFCCFCSIPEALAEKPDPRPITMSLGECVALTIRNNTNVEIAYLNRVLEKYDLITDTTFRYIPRVSIDGTARKAEDITNIQSRRDEKFAASATISQRIPTGGAIDFIFSKSLEHDTESGSLTENEVVRTGSWKVKLTQPLLQGAGIDYDLSFVRQAEVNEKVNIVNLKNTLMDEVAQGIEYYRELLTAMHAMEISKESMEISQKSLDNARVEVQYGRMAAMDLIQYESDLADRELSLERARNAYIKSQLSLAKHLSLDKDTKIIPSEKIDIEDMAFDEAKSLALARQNRPEYLLKHLDLEYKEYELIRKSRDTLPRLDLTAEYEDARTSTTNQPKTRQDDWAVQLEMNMPLFGTERRQLTSDELSAKAQVRIALIELKKMEDDLASDVENYIRDLKIKARSVKLAIKARELAQKKLEVEQIKAKAGRSSTFQIVTFQSDLFTAKYNELETKVSYLDALNDFDKFLGTTLDTWKIDFKTQRQGAKKSITEVHSDR</sequence>
<evidence type="ECO:0000256" key="8">
    <source>
        <dbReference type="SAM" id="SignalP"/>
    </source>
</evidence>
<dbReference type="Proteomes" id="UP000438699">
    <property type="component" value="Unassembled WGS sequence"/>
</dbReference>
<dbReference type="GO" id="GO:0015288">
    <property type="term" value="F:porin activity"/>
    <property type="evidence" value="ECO:0007669"/>
    <property type="project" value="TreeGrafter"/>
</dbReference>
<evidence type="ECO:0000313" key="9">
    <source>
        <dbReference type="EMBL" id="KAB1441530.1"/>
    </source>
</evidence>
<dbReference type="EMBL" id="WAIE01000004">
    <property type="protein sequence ID" value="KAB1441530.1"/>
    <property type="molecule type" value="Genomic_DNA"/>
</dbReference>
<dbReference type="PANTHER" id="PTHR30026:SF20">
    <property type="entry name" value="OUTER MEMBRANE PROTEIN TOLC"/>
    <property type="match status" value="1"/>
</dbReference>
<dbReference type="PANTHER" id="PTHR30026">
    <property type="entry name" value="OUTER MEMBRANE PROTEIN TOLC"/>
    <property type="match status" value="1"/>
</dbReference>
<dbReference type="Gene3D" id="1.20.1600.10">
    <property type="entry name" value="Outer membrane efflux proteins (OEP)"/>
    <property type="match status" value="1"/>
</dbReference>
<comment type="subcellular location">
    <subcellularLocation>
        <location evidence="1">Cell outer membrane</location>
    </subcellularLocation>
</comment>
<name>A0A6N6N1W4_9BACT</name>
<evidence type="ECO:0000256" key="4">
    <source>
        <dbReference type="ARBA" id="ARBA00022452"/>
    </source>
</evidence>
<evidence type="ECO:0000313" key="10">
    <source>
        <dbReference type="Proteomes" id="UP000438699"/>
    </source>
</evidence>
<evidence type="ECO:0000256" key="7">
    <source>
        <dbReference type="ARBA" id="ARBA00023237"/>
    </source>
</evidence>
<evidence type="ECO:0000256" key="5">
    <source>
        <dbReference type="ARBA" id="ARBA00022692"/>
    </source>
</evidence>
<accession>A0A6N6N1W4</accession>
<feature type="signal peptide" evidence="8">
    <location>
        <begin position="1"/>
        <end position="30"/>
    </location>
</feature>
<organism evidence="9 10">
    <name type="scientific">Pseudodesulfovibrio senegalensis</name>
    <dbReference type="NCBI Taxonomy" id="1721087"/>
    <lineage>
        <taxon>Bacteria</taxon>
        <taxon>Pseudomonadati</taxon>
        <taxon>Thermodesulfobacteriota</taxon>
        <taxon>Desulfovibrionia</taxon>
        <taxon>Desulfovibrionales</taxon>
        <taxon>Desulfovibrionaceae</taxon>
    </lineage>
</organism>
<dbReference type="GO" id="GO:0009279">
    <property type="term" value="C:cell outer membrane"/>
    <property type="evidence" value="ECO:0007669"/>
    <property type="project" value="UniProtKB-SubCell"/>
</dbReference>
<dbReference type="Pfam" id="PF02321">
    <property type="entry name" value="OEP"/>
    <property type="match status" value="1"/>
</dbReference>
<reference evidence="9 10" key="1">
    <citation type="journal article" date="2017" name="Int. J. Syst. Evol. Microbiol.">
        <title>Desulfovibrio senegalensis sp. nov., a mesophilic sulfate reducer isolated from marine sediment.</title>
        <authorList>
            <person name="Thioye A."/>
            <person name="Gam Z.B.A."/>
            <person name="Mbengue M."/>
            <person name="Cayol J.L."/>
            <person name="Joseph-Bartoli M."/>
            <person name="Toure-Kane C."/>
            <person name="Labat M."/>
        </authorList>
    </citation>
    <scope>NUCLEOTIDE SEQUENCE [LARGE SCALE GENOMIC DNA]</scope>
    <source>
        <strain evidence="9 10">DSM 101509</strain>
    </source>
</reference>
<evidence type="ECO:0000256" key="1">
    <source>
        <dbReference type="ARBA" id="ARBA00004442"/>
    </source>
</evidence>
<evidence type="ECO:0000256" key="6">
    <source>
        <dbReference type="ARBA" id="ARBA00023136"/>
    </source>
</evidence>
<dbReference type="GO" id="GO:1990281">
    <property type="term" value="C:efflux pump complex"/>
    <property type="evidence" value="ECO:0007669"/>
    <property type="project" value="TreeGrafter"/>
</dbReference>
<keyword evidence="5" id="KW-0812">Transmembrane</keyword>
<dbReference type="AlphaFoldDB" id="A0A6N6N1W4"/>
<dbReference type="InterPro" id="IPR051906">
    <property type="entry name" value="TolC-like"/>
</dbReference>
<evidence type="ECO:0000256" key="2">
    <source>
        <dbReference type="ARBA" id="ARBA00007613"/>
    </source>
</evidence>
<keyword evidence="8" id="KW-0732">Signal</keyword>
<feature type="chain" id="PRO_5026981427" evidence="8">
    <location>
        <begin position="31"/>
        <end position="511"/>
    </location>
</feature>
<dbReference type="SUPFAM" id="SSF56954">
    <property type="entry name" value="Outer membrane efflux proteins (OEP)"/>
    <property type="match status" value="1"/>
</dbReference>
<keyword evidence="10" id="KW-1185">Reference proteome</keyword>
<gene>
    <name evidence="9" type="ORF">F8A88_11380</name>
</gene>
<comment type="similarity">
    <text evidence="2">Belongs to the outer membrane factor (OMF) (TC 1.B.17) family.</text>
</comment>
<comment type="caution">
    <text evidence="9">The sequence shown here is derived from an EMBL/GenBank/DDBJ whole genome shotgun (WGS) entry which is preliminary data.</text>
</comment>
<keyword evidence="3" id="KW-0813">Transport</keyword>
<protein>
    <submittedName>
        <fullName evidence="9">TolC family protein</fullName>
    </submittedName>
</protein>